<evidence type="ECO:0000313" key="2">
    <source>
        <dbReference type="EMBL" id="MBD8506787.1"/>
    </source>
</evidence>
<dbReference type="Proteomes" id="UP000642993">
    <property type="component" value="Unassembled WGS sequence"/>
</dbReference>
<dbReference type="InterPro" id="IPR011576">
    <property type="entry name" value="Pyridox_Oxase_N"/>
</dbReference>
<evidence type="ECO:0000313" key="3">
    <source>
        <dbReference type="Proteomes" id="UP000642993"/>
    </source>
</evidence>
<dbReference type="PANTHER" id="PTHR42815">
    <property type="entry name" value="FAD-BINDING, PUTATIVE (AFU_ORTHOLOGUE AFUA_6G07600)-RELATED"/>
    <property type="match status" value="1"/>
</dbReference>
<dbReference type="Pfam" id="PF01243">
    <property type="entry name" value="PNPOx_N"/>
    <property type="match status" value="1"/>
</dbReference>
<comment type="caution">
    <text evidence="2">The sequence shown here is derived from an EMBL/GenBank/DDBJ whole genome shotgun (WGS) entry which is preliminary data.</text>
</comment>
<dbReference type="InterPro" id="IPR012349">
    <property type="entry name" value="Split_barrel_FMN-bd"/>
</dbReference>
<name>A0A927JEA5_9ACTN</name>
<keyword evidence="3" id="KW-1185">Reference proteome</keyword>
<dbReference type="PANTHER" id="PTHR42815:SF2">
    <property type="entry name" value="FAD-BINDING, PUTATIVE (AFU_ORTHOLOGUE AFUA_6G07600)-RELATED"/>
    <property type="match status" value="1"/>
</dbReference>
<dbReference type="EMBL" id="JACYWE010000005">
    <property type="protein sequence ID" value="MBD8506787.1"/>
    <property type="molecule type" value="Genomic_DNA"/>
</dbReference>
<evidence type="ECO:0000259" key="1">
    <source>
        <dbReference type="Pfam" id="PF01243"/>
    </source>
</evidence>
<reference evidence="2" key="1">
    <citation type="submission" date="2020-09" db="EMBL/GenBank/DDBJ databases">
        <title>Hoyosella lacisalsi sp. nov., a halotolerant actinobacterium isolated from soil of Lake Gudzhirganskoe.</title>
        <authorList>
            <person name="Yang Q."/>
            <person name="Guo P.Y."/>
            <person name="Liu S.W."/>
            <person name="Li F.N."/>
            <person name="Sun C.H."/>
        </authorList>
    </citation>
    <scope>NUCLEOTIDE SEQUENCE</scope>
    <source>
        <strain evidence="2">G463</strain>
    </source>
</reference>
<feature type="domain" description="Pyridoxamine 5'-phosphate oxidase N-terminal" evidence="1">
    <location>
        <begin position="49"/>
        <end position="146"/>
    </location>
</feature>
<sequence length="215" mass="24340">MINNRYHHLVLGEHALEHQHRNGSYVAYGTHLERPDDGPQELSDRELVFLARAFQFHLATITPAGWPYIQYRSGPRGFLQHLGGNRIGFADLRGNAQFASVGNIEHNGRAALILIDHPRRQRLKLLGTATVIDRATDPGLLERLVTIGTTRMTAQAERSIILDIEAFDWNCARSIVPLYDRDYIAELSGLYHAEIVELRSEVEQLRAEVDRLRAG</sequence>
<organism evidence="2 3">
    <name type="scientific">Lolliginicoccus lacisalsi</name>
    <dbReference type="NCBI Taxonomy" id="2742202"/>
    <lineage>
        <taxon>Bacteria</taxon>
        <taxon>Bacillati</taxon>
        <taxon>Actinomycetota</taxon>
        <taxon>Actinomycetes</taxon>
        <taxon>Mycobacteriales</taxon>
        <taxon>Hoyosellaceae</taxon>
        <taxon>Lolliginicoccus</taxon>
    </lineage>
</organism>
<dbReference type="AlphaFoldDB" id="A0A927JEA5"/>
<dbReference type="SUPFAM" id="SSF50475">
    <property type="entry name" value="FMN-binding split barrel"/>
    <property type="match status" value="1"/>
</dbReference>
<protein>
    <submittedName>
        <fullName evidence="2">Pyridoxamine 5'-phosphate oxidase family protein</fullName>
    </submittedName>
</protein>
<accession>A0A927JEA5</accession>
<gene>
    <name evidence="2" type="ORF">HT102_09835</name>
</gene>
<dbReference type="RefSeq" id="WP_192039391.1">
    <property type="nucleotide sequence ID" value="NZ_JACYWE010000005.1"/>
</dbReference>
<dbReference type="Gene3D" id="2.30.110.10">
    <property type="entry name" value="Electron Transport, Fmn-binding Protein, Chain A"/>
    <property type="match status" value="1"/>
</dbReference>
<proteinExistence type="predicted"/>